<dbReference type="EMBL" id="CP012032">
    <property type="protein sequence ID" value="ALO28607.1"/>
    <property type="molecule type" value="Genomic_DNA"/>
</dbReference>
<dbReference type="Proteomes" id="UP000058857">
    <property type="component" value="Chromosome 1"/>
</dbReference>
<sequence length="43" mass="5211">MKILKNTPFFKLEKRRSNRLYKPRVLEKSNGVVCLRFVKRGIF</sequence>
<dbReference type="PATRIC" id="fig|280505.15.peg.343"/>
<geneLocation type="plasmid" evidence="2 3">
    <name>lbp2</name>
</geneLocation>
<proteinExistence type="predicted"/>
<evidence type="ECO:0000313" key="3">
    <source>
        <dbReference type="Proteomes" id="UP000058857"/>
    </source>
</evidence>
<dbReference type="EMBL" id="CP012029">
    <property type="protein sequence ID" value="ALO24710.1"/>
    <property type="molecule type" value="Genomic_DNA"/>
</dbReference>
<dbReference type="AlphaFoldDB" id="A0A0S2IM45"/>
<organism evidence="1">
    <name type="scientific">Leptospira borgpetersenii serovar Ballum</name>
    <dbReference type="NCBI Taxonomy" id="280505"/>
    <lineage>
        <taxon>Bacteria</taxon>
        <taxon>Pseudomonadati</taxon>
        <taxon>Spirochaetota</taxon>
        <taxon>Spirochaetia</taxon>
        <taxon>Leptospirales</taxon>
        <taxon>Leptospiraceae</taxon>
        <taxon>Leptospira</taxon>
    </lineage>
</organism>
<gene>
    <name evidence="1" type="ORF">LBBP_00350</name>
    <name evidence="2" type="ORF">LBBP_04510</name>
</gene>
<evidence type="ECO:0000313" key="2">
    <source>
        <dbReference type="EMBL" id="ALO28607.1"/>
    </source>
</evidence>
<evidence type="ECO:0000313" key="1">
    <source>
        <dbReference type="EMBL" id="ALO24710.1"/>
    </source>
</evidence>
<dbReference type="Proteomes" id="UP000058857">
    <property type="component" value="Plasmid lbp2"/>
</dbReference>
<reference evidence="1 3" key="1">
    <citation type="journal article" date="2015" name="PLoS Negl. Trop. Dis.">
        <title>Distribution of Plasmids in Distinct Leptospira Pathogenic Species.</title>
        <authorList>
            <person name="Wang Y."/>
            <person name="Zhuang X."/>
            <person name="Zhong Y."/>
            <person name="Zhang C."/>
            <person name="Zhang Y."/>
            <person name="Zeng L."/>
            <person name="Zhu Y."/>
            <person name="He P."/>
            <person name="Dong K."/>
            <person name="Pal U."/>
            <person name="Guo X."/>
            <person name="Qin J."/>
        </authorList>
    </citation>
    <scope>NUCLEOTIDE SEQUENCE [LARGE SCALE GENOMIC DNA]</scope>
    <source>
        <strain evidence="1 3">56604</strain>
        <plasmid evidence="2">lbp2</plasmid>
        <plasmid evidence="3">Plasmid lbp2</plasmid>
    </source>
</reference>
<accession>A0A0S2IM45</accession>
<keyword evidence="2" id="KW-0614">Plasmid</keyword>
<name>A0A0S2IM45_LEPBO</name>
<protein>
    <submittedName>
        <fullName evidence="1">Uncharacterized protein</fullName>
    </submittedName>
</protein>